<evidence type="ECO:0000259" key="1">
    <source>
        <dbReference type="Pfam" id="PF20274"/>
    </source>
</evidence>
<reference evidence="2 3" key="1">
    <citation type="submission" date="2023-10" db="EMBL/GenBank/DDBJ databases">
        <title>Development of a sustainable strategy for remediation of hydrocarbon-contaminated territories based on the waste exchange concept.</title>
        <authorList>
            <person name="Krivoruchko A."/>
        </authorList>
    </citation>
    <scope>NUCLEOTIDE SEQUENCE [LARGE SCALE GENOMIC DNA]</scope>
    <source>
        <strain evidence="2 3">IEGM 1203</strain>
    </source>
</reference>
<dbReference type="RefSeq" id="WP_307718102.1">
    <property type="nucleotide sequence ID" value="NZ_JAWLKB010000004.1"/>
</dbReference>
<proteinExistence type="predicted"/>
<protein>
    <submittedName>
        <fullName evidence="2">Cyclic-phosphate processing receiver domain-containing protein</fullName>
    </submittedName>
</protein>
<organism evidence="2 3">
    <name type="scientific">Rhodococcus globerulus</name>
    <dbReference type="NCBI Taxonomy" id="33008"/>
    <lineage>
        <taxon>Bacteria</taxon>
        <taxon>Bacillati</taxon>
        <taxon>Actinomycetota</taxon>
        <taxon>Actinomycetes</taxon>
        <taxon>Mycobacteriales</taxon>
        <taxon>Nocardiaceae</taxon>
        <taxon>Rhodococcus</taxon>
    </lineage>
</organism>
<dbReference type="EMBL" id="JAWLKB010000004">
    <property type="protein sequence ID" value="MDV6267370.1"/>
    <property type="molecule type" value="Genomic_DNA"/>
</dbReference>
<dbReference type="Pfam" id="PF20274">
    <property type="entry name" value="cREC_REC"/>
    <property type="match status" value="1"/>
</dbReference>
<dbReference type="Proteomes" id="UP001185927">
    <property type="component" value="Unassembled WGS sequence"/>
</dbReference>
<keyword evidence="3" id="KW-1185">Reference proteome</keyword>
<evidence type="ECO:0000313" key="3">
    <source>
        <dbReference type="Proteomes" id="UP001185927"/>
    </source>
</evidence>
<dbReference type="InterPro" id="IPR046909">
    <property type="entry name" value="cREC_REC"/>
</dbReference>
<name>A0ABU4BT12_RHOGO</name>
<accession>A0ABU4BT12</accession>
<evidence type="ECO:0000313" key="2">
    <source>
        <dbReference type="EMBL" id="MDV6267370.1"/>
    </source>
</evidence>
<feature type="domain" description="Cyclic-phosphate processing Receiver" evidence="1">
    <location>
        <begin position="14"/>
        <end position="96"/>
    </location>
</feature>
<comment type="caution">
    <text evidence="2">The sequence shown here is derived from an EMBL/GenBank/DDBJ whole genome shotgun (WGS) entry which is preliminary data.</text>
</comment>
<gene>
    <name evidence="2" type="ORF">R3Q16_12210</name>
</gene>
<sequence length="100" mass="11677">MVSNATEHSHGYTMNLWVDNLRKPPDGWTWAKTSSGAIDALCFGMVERVSLDYNLGGDDTTRSVIRWMRENSVWPREIHVHCINPVRVELLTRFIDRYRK</sequence>